<name>A0A550CDI4_9AGAR</name>
<keyword evidence="1" id="KW-0732">Signal</keyword>
<dbReference type="Proteomes" id="UP000320762">
    <property type="component" value="Unassembled WGS sequence"/>
</dbReference>
<feature type="chain" id="PRO_5021753993" description="Secreted protein" evidence="1">
    <location>
        <begin position="18"/>
        <end position="71"/>
    </location>
</feature>
<sequence length="71" mass="7413">MACLASLRCDISLFCSASVALTKSCSGIAACDLDRRSMLGVSRVSQAASLNPMVSCAPPFIENAYDGVQHT</sequence>
<organism evidence="2 3">
    <name type="scientific">Schizophyllum amplum</name>
    <dbReference type="NCBI Taxonomy" id="97359"/>
    <lineage>
        <taxon>Eukaryota</taxon>
        <taxon>Fungi</taxon>
        <taxon>Dikarya</taxon>
        <taxon>Basidiomycota</taxon>
        <taxon>Agaricomycotina</taxon>
        <taxon>Agaricomycetes</taxon>
        <taxon>Agaricomycetidae</taxon>
        <taxon>Agaricales</taxon>
        <taxon>Schizophyllaceae</taxon>
        <taxon>Schizophyllum</taxon>
    </lineage>
</organism>
<evidence type="ECO:0000256" key="1">
    <source>
        <dbReference type="SAM" id="SignalP"/>
    </source>
</evidence>
<keyword evidence="3" id="KW-1185">Reference proteome</keyword>
<evidence type="ECO:0000313" key="2">
    <source>
        <dbReference type="EMBL" id="TRM62839.1"/>
    </source>
</evidence>
<dbReference type="AlphaFoldDB" id="A0A550CDI4"/>
<reference evidence="2 3" key="1">
    <citation type="journal article" date="2019" name="New Phytol.">
        <title>Comparative genomics reveals unique wood-decay strategies and fruiting body development in the Schizophyllaceae.</title>
        <authorList>
            <person name="Almasi E."/>
            <person name="Sahu N."/>
            <person name="Krizsan K."/>
            <person name="Balint B."/>
            <person name="Kovacs G.M."/>
            <person name="Kiss B."/>
            <person name="Cseklye J."/>
            <person name="Drula E."/>
            <person name="Henrissat B."/>
            <person name="Nagy I."/>
            <person name="Chovatia M."/>
            <person name="Adam C."/>
            <person name="LaButti K."/>
            <person name="Lipzen A."/>
            <person name="Riley R."/>
            <person name="Grigoriev I.V."/>
            <person name="Nagy L.G."/>
        </authorList>
    </citation>
    <scope>NUCLEOTIDE SEQUENCE [LARGE SCALE GENOMIC DNA]</scope>
    <source>
        <strain evidence="2 3">NL-1724</strain>
    </source>
</reference>
<evidence type="ECO:0008006" key="4">
    <source>
        <dbReference type="Google" id="ProtNLM"/>
    </source>
</evidence>
<evidence type="ECO:0000313" key="3">
    <source>
        <dbReference type="Proteomes" id="UP000320762"/>
    </source>
</evidence>
<gene>
    <name evidence="2" type="ORF">BD626DRAFT_496660</name>
</gene>
<proteinExistence type="predicted"/>
<feature type="signal peptide" evidence="1">
    <location>
        <begin position="1"/>
        <end position="17"/>
    </location>
</feature>
<dbReference type="EMBL" id="VDMD01000011">
    <property type="protein sequence ID" value="TRM62839.1"/>
    <property type="molecule type" value="Genomic_DNA"/>
</dbReference>
<accession>A0A550CDI4</accession>
<comment type="caution">
    <text evidence="2">The sequence shown here is derived from an EMBL/GenBank/DDBJ whole genome shotgun (WGS) entry which is preliminary data.</text>
</comment>
<protein>
    <recommendedName>
        <fullName evidence="4">Secreted protein</fullName>
    </recommendedName>
</protein>